<feature type="chain" id="PRO_5042048847" description="Ubiquitin-like domain-containing protein" evidence="2">
    <location>
        <begin position="28"/>
        <end position="428"/>
    </location>
</feature>
<keyword evidence="5" id="KW-1185">Reference proteome</keyword>
<evidence type="ECO:0000313" key="5">
    <source>
        <dbReference type="Proteomes" id="UP001295423"/>
    </source>
</evidence>
<dbReference type="InterPro" id="IPR000626">
    <property type="entry name" value="Ubiquitin-like_dom"/>
</dbReference>
<dbReference type="Gene3D" id="3.10.20.90">
    <property type="entry name" value="Phosphatidylinositol 3-kinase Catalytic Subunit, Chain A, domain 1"/>
    <property type="match status" value="1"/>
</dbReference>
<feature type="compositionally biased region" description="Acidic residues" evidence="1">
    <location>
        <begin position="412"/>
        <end position="428"/>
    </location>
</feature>
<organism evidence="4 5">
    <name type="scientific">Cylindrotheca closterium</name>
    <dbReference type="NCBI Taxonomy" id="2856"/>
    <lineage>
        <taxon>Eukaryota</taxon>
        <taxon>Sar</taxon>
        <taxon>Stramenopiles</taxon>
        <taxon>Ochrophyta</taxon>
        <taxon>Bacillariophyta</taxon>
        <taxon>Bacillariophyceae</taxon>
        <taxon>Bacillariophycidae</taxon>
        <taxon>Bacillariales</taxon>
        <taxon>Bacillariaceae</taxon>
        <taxon>Cylindrotheca</taxon>
    </lineage>
</organism>
<feature type="domain" description="Ubiquitin-like" evidence="3">
    <location>
        <begin position="99"/>
        <end position="164"/>
    </location>
</feature>
<name>A0AAD2FT31_9STRA</name>
<evidence type="ECO:0000256" key="1">
    <source>
        <dbReference type="SAM" id="MobiDB-lite"/>
    </source>
</evidence>
<evidence type="ECO:0000259" key="3">
    <source>
        <dbReference type="PROSITE" id="PS50053"/>
    </source>
</evidence>
<dbReference type="PROSITE" id="PS51257">
    <property type="entry name" value="PROKAR_LIPOPROTEIN"/>
    <property type="match status" value="1"/>
</dbReference>
<dbReference type="InterPro" id="IPR029071">
    <property type="entry name" value="Ubiquitin-like_domsf"/>
</dbReference>
<feature type="region of interest" description="Disordered" evidence="1">
    <location>
        <begin position="51"/>
        <end position="92"/>
    </location>
</feature>
<feature type="signal peptide" evidence="2">
    <location>
        <begin position="1"/>
        <end position="27"/>
    </location>
</feature>
<dbReference type="AlphaFoldDB" id="A0AAD2FT31"/>
<proteinExistence type="predicted"/>
<evidence type="ECO:0000256" key="2">
    <source>
        <dbReference type="SAM" id="SignalP"/>
    </source>
</evidence>
<gene>
    <name evidence="4" type="ORF">CYCCA115_LOCUS13511</name>
</gene>
<evidence type="ECO:0000313" key="4">
    <source>
        <dbReference type="EMBL" id="CAJ1952356.1"/>
    </source>
</evidence>
<comment type="caution">
    <text evidence="4">The sequence shown here is derived from an EMBL/GenBank/DDBJ whole genome shotgun (WGS) entry which is preliminary data.</text>
</comment>
<dbReference type="PROSITE" id="PS50053">
    <property type="entry name" value="UBIQUITIN_2"/>
    <property type="match status" value="1"/>
</dbReference>
<protein>
    <recommendedName>
        <fullName evidence="3">Ubiquitin-like domain-containing protein</fullName>
    </recommendedName>
</protein>
<feature type="region of interest" description="Disordered" evidence="1">
    <location>
        <begin position="404"/>
        <end position="428"/>
    </location>
</feature>
<dbReference type="EMBL" id="CAKOGP040001803">
    <property type="protein sequence ID" value="CAJ1952356.1"/>
    <property type="molecule type" value="Genomic_DNA"/>
</dbReference>
<accession>A0AAD2FT31</accession>
<feature type="compositionally biased region" description="Acidic residues" evidence="1">
    <location>
        <begin position="64"/>
        <end position="87"/>
    </location>
</feature>
<keyword evidence="2" id="KW-0732">Signal</keyword>
<reference evidence="4" key="1">
    <citation type="submission" date="2023-08" db="EMBL/GenBank/DDBJ databases">
        <authorList>
            <person name="Audoor S."/>
            <person name="Bilcke G."/>
        </authorList>
    </citation>
    <scope>NUCLEOTIDE SEQUENCE</scope>
</reference>
<dbReference type="Proteomes" id="UP001295423">
    <property type="component" value="Unassembled WGS sequence"/>
</dbReference>
<sequence length="428" mass="48272">MRNSLAGWRTLILIALIIACSLKTSSCKPVASFGVPRAQVINRFGRSQSSFETLRGGSTAPQFPDEEDGEDEEEEEEDDANEMEEEKVDSKTSISAKPVRLLVQTNWGNPVIDLQVELNAKRDRNVASLKKSLSRLLPGRPPIVSLQLVSEGRVLDDEMLVDELFDDEDEDEDEEEEETSKTLLLNSIPPVDPKFALELVPKLKAHMEDDEDTLTTEELLDAYFLNQVAIARNGQLLDNPEAGSSTAVLKFEMKEKADALQEQLKVDVPEEVWQKSLESVQRNRQTEEFRGQRYRSGKGGARTNLKKSIQHNLNIDWGETIRNFLLFLFFGYFGGKATISRRLMLLCAPLCFILQARPVKILAKVLFYMFHNPPGIVLSLLPAPQQTMLSMDEDEAYVALYGHRETGKEGSEMNESEDSDDGREENEE</sequence>
<dbReference type="SUPFAM" id="SSF54236">
    <property type="entry name" value="Ubiquitin-like"/>
    <property type="match status" value="1"/>
</dbReference>